<proteinExistence type="inferred from homology"/>
<organism evidence="9 10">
    <name type="scientific">Cephalotus follicularis</name>
    <name type="common">Albany pitcher plant</name>
    <dbReference type="NCBI Taxonomy" id="3775"/>
    <lineage>
        <taxon>Eukaryota</taxon>
        <taxon>Viridiplantae</taxon>
        <taxon>Streptophyta</taxon>
        <taxon>Embryophyta</taxon>
        <taxon>Tracheophyta</taxon>
        <taxon>Spermatophyta</taxon>
        <taxon>Magnoliopsida</taxon>
        <taxon>eudicotyledons</taxon>
        <taxon>Gunneridae</taxon>
        <taxon>Pentapetalae</taxon>
        <taxon>rosids</taxon>
        <taxon>fabids</taxon>
        <taxon>Oxalidales</taxon>
        <taxon>Cephalotaceae</taxon>
        <taxon>Cephalotus</taxon>
    </lineage>
</organism>
<gene>
    <name evidence="9" type="ORF">CFOL_v3_08355</name>
</gene>
<evidence type="ECO:0000256" key="2">
    <source>
        <dbReference type="ARBA" id="ARBA00022737"/>
    </source>
</evidence>
<comment type="subcellular location">
    <subcellularLocation>
        <location evidence="1">Nucleus</location>
    </subcellularLocation>
</comment>
<evidence type="ECO:0000256" key="1">
    <source>
        <dbReference type="ARBA" id="ARBA00004123"/>
    </source>
</evidence>
<evidence type="ECO:0000256" key="3">
    <source>
        <dbReference type="ARBA" id="ARBA00022803"/>
    </source>
</evidence>
<dbReference type="PROSITE" id="PS50005">
    <property type="entry name" value="TPR"/>
    <property type="match status" value="1"/>
</dbReference>
<evidence type="ECO:0000256" key="5">
    <source>
        <dbReference type="ARBA" id="ARBA00023242"/>
    </source>
</evidence>
<dbReference type="OrthoDB" id="10258631at2759"/>
<dbReference type="Gene3D" id="1.25.40.10">
    <property type="entry name" value="Tetratricopeptide repeat domain"/>
    <property type="match status" value="1"/>
</dbReference>
<dbReference type="InterPro" id="IPR044961">
    <property type="entry name" value="MS5/SDI1"/>
</dbReference>
<feature type="coiled-coil region" evidence="8">
    <location>
        <begin position="148"/>
        <end position="175"/>
    </location>
</feature>
<dbReference type="Proteomes" id="UP000187406">
    <property type="component" value="Unassembled WGS sequence"/>
</dbReference>
<sequence>ATASNTQRSKNLNSFSKYLSKITTFLLHSVTSPLKRLSLSLSSLPLSFSLSAYLLHLLKMMQDMWNAPPGFRPSKSAPSSPAKPLGISRTRSESFHAIYKVPVGDSPYVRAKNVQLVEKDPERAIPLFWAAINAGDRVDSALKDMAIVMKQQNRAEEAIEAIKSLRSRCSDQAQESLDNILLDLYKRCGRLDDQIALLKHKLYLIQQGMAFNGKRTKTARSQGKKFQVSVEQEATRLLGNLGWALMQQNNYIEAEDAYRRALTIAPDNNKMCNLGICLMKQGRIAEAKDTLRRVKPAVADGPRGVDSHLKAYERAQQMLKDLSSEMMNKGGDRVEQRRLFDAFLGSSSIWQPQPCKEHHSNMPTTTSTNVTGSHDDFADENIDSNIVASRMLALKQRSIIKQVVGPYGNSLNIDAQPFFSSKFMESTVKDSIGSQLHENLKRTRSGNAATWMRLQETGEFVKPFAEAERAESKSRRRLSLSSEETTELLPDNKDFEEAIIAAVLGEKTEVKAIGTSNSSGIVQRKIEKRLKVFQDITFSLSPRA</sequence>
<accession>A0A1Q3BA19</accession>
<evidence type="ECO:0000313" key="9">
    <source>
        <dbReference type="EMBL" id="GAV64840.1"/>
    </source>
</evidence>
<dbReference type="AlphaFoldDB" id="A0A1Q3BA19"/>
<dbReference type="FunCoup" id="A0A1Q3BA19">
    <property type="interactions" value="507"/>
</dbReference>
<keyword evidence="3 7" id="KW-0802">TPR repeat</keyword>
<keyword evidence="4 8" id="KW-0175">Coiled coil</keyword>
<keyword evidence="10" id="KW-1185">Reference proteome</keyword>
<dbReference type="EMBL" id="BDDD01000372">
    <property type="protein sequence ID" value="GAV64840.1"/>
    <property type="molecule type" value="Genomic_DNA"/>
</dbReference>
<dbReference type="Pfam" id="PF00515">
    <property type="entry name" value="TPR_1"/>
    <property type="match status" value="1"/>
</dbReference>
<dbReference type="STRING" id="3775.A0A1Q3BA19"/>
<comment type="similarity">
    <text evidence="6">Belongs to the MS5 protein family.</text>
</comment>
<feature type="non-terminal residue" evidence="9">
    <location>
        <position position="1"/>
    </location>
</feature>
<dbReference type="InterPro" id="IPR019734">
    <property type="entry name" value="TPR_rpt"/>
</dbReference>
<keyword evidence="5" id="KW-0539">Nucleus</keyword>
<reference evidence="10" key="1">
    <citation type="submission" date="2016-04" db="EMBL/GenBank/DDBJ databases">
        <title>Cephalotus genome sequencing.</title>
        <authorList>
            <person name="Fukushima K."/>
            <person name="Hasebe M."/>
            <person name="Fang X."/>
        </authorList>
    </citation>
    <scope>NUCLEOTIDE SEQUENCE [LARGE SCALE GENOMIC DNA]</scope>
    <source>
        <strain evidence="10">cv. St1</strain>
    </source>
</reference>
<evidence type="ECO:0000256" key="4">
    <source>
        <dbReference type="ARBA" id="ARBA00023054"/>
    </source>
</evidence>
<feature type="repeat" description="TPR" evidence="7">
    <location>
        <begin position="235"/>
        <end position="268"/>
    </location>
</feature>
<evidence type="ECO:0000256" key="6">
    <source>
        <dbReference type="ARBA" id="ARBA00025750"/>
    </source>
</evidence>
<dbReference type="SUPFAM" id="SSF48452">
    <property type="entry name" value="TPR-like"/>
    <property type="match status" value="1"/>
</dbReference>
<dbReference type="SMART" id="SM00028">
    <property type="entry name" value="TPR"/>
    <property type="match status" value="1"/>
</dbReference>
<name>A0A1Q3BA19_CEPFO</name>
<keyword evidence="2" id="KW-0677">Repeat</keyword>
<dbReference type="InParanoid" id="A0A1Q3BA19"/>
<dbReference type="InterPro" id="IPR011990">
    <property type="entry name" value="TPR-like_helical_dom_sf"/>
</dbReference>
<evidence type="ECO:0000256" key="8">
    <source>
        <dbReference type="SAM" id="Coils"/>
    </source>
</evidence>
<comment type="caution">
    <text evidence="9">The sequence shown here is derived from an EMBL/GenBank/DDBJ whole genome shotgun (WGS) entry which is preliminary data.</text>
</comment>
<dbReference type="GO" id="GO:0005634">
    <property type="term" value="C:nucleus"/>
    <property type="evidence" value="ECO:0007669"/>
    <property type="project" value="UniProtKB-SubCell"/>
</dbReference>
<dbReference type="PANTHER" id="PTHR36326:SF7">
    <property type="entry name" value="PROTEIN POLLENLESS 3-LIKE 2"/>
    <property type="match status" value="1"/>
</dbReference>
<protein>
    <submittedName>
        <fullName evidence="9">TPR_1 domain-containing protein</fullName>
    </submittedName>
</protein>
<dbReference type="PANTHER" id="PTHR36326">
    <property type="entry name" value="PROTEIN POLLENLESS 3-LIKE 2"/>
    <property type="match status" value="1"/>
</dbReference>
<evidence type="ECO:0000256" key="7">
    <source>
        <dbReference type="PROSITE-ProRule" id="PRU00339"/>
    </source>
</evidence>
<evidence type="ECO:0000313" key="10">
    <source>
        <dbReference type="Proteomes" id="UP000187406"/>
    </source>
</evidence>